<comment type="domain">
    <text evidence="5">The PPC domain mediates interactions between AHL proteins.</text>
</comment>
<dbReference type="EMBL" id="JAYMYQ010000010">
    <property type="protein sequence ID" value="KAK7307416.1"/>
    <property type="molecule type" value="Genomic_DNA"/>
</dbReference>
<keyword evidence="2 5" id="KW-0238">DNA-binding</keyword>
<protein>
    <recommendedName>
        <fullName evidence="5">AT-hook motif nuclear-localized protein</fullName>
    </recommendedName>
</protein>
<evidence type="ECO:0000256" key="2">
    <source>
        <dbReference type="ARBA" id="ARBA00023125"/>
    </source>
</evidence>
<evidence type="ECO:0000256" key="4">
    <source>
        <dbReference type="ARBA" id="ARBA00023242"/>
    </source>
</evidence>
<comment type="caution">
    <text evidence="7">The sequence shown here is derived from an EMBL/GenBank/DDBJ whole genome shotgun (WGS) entry which is preliminary data.</text>
</comment>
<comment type="subcellular location">
    <subcellularLocation>
        <location evidence="5">Nucleus</location>
    </subcellularLocation>
</comment>
<dbReference type="GO" id="GO:0003680">
    <property type="term" value="F:minor groove of adenine-thymine-rich DNA binding"/>
    <property type="evidence" value="ECO:0007669"/>
    <property type="project" value="UniProtKB-UniRule"/>
</dbReference>
<dbReference type="AlphaFoldDB" id="A0AAN9PR50"/>
<keyword evidence="4 5" id="KW-0539">Nucleus</keyword>
<dbReference type="Gene3D" id="3.30.1330.80">
    <property type="entry name" value="Hypothetical protein, similar to alpha- acetolactate decarboxylase, domain 2"/>
    <property type="match status" value="1"/>
</dbReference>
<name>A0AAN9PR50_CANGL</name>
<sequence>MNTIKVSESNNIQMNSVAVTEMGQPSEVPPPFTFTAGGSNAAAPATMRRNDMLAMSLRQGSNRNSVRITVVVVNSCEGNFEISSLEGNIVLPKKHNKKNKNSQVTVLVAGNDSRIRGGPVRSLIAKSPVQVIISTMSKYGMQHKVCKEYSTANELSPLVDQAKHMTEVVDRIYKATLKELNETNTHA</sequence>
<reference evidence="7 8" key="1">
    <citation type="submission" date="2024-01" db="EMBL/GenBank/DDBJ databases">
        <title>The genomes of 5 underutilized Papilionoideae crops provide insights into root nodulation and disease resistanc.</title>
        <authorList>
            <person name="Jiang F."/>
        </authorList>
    </citation>
    <scope>NUCLEOTIDE SEQUENCE [LARGE SCALE GENOMIC DNA]</scope>
    <source>
        <strain evidence="7">LVBAO_FW01</strain>
        <tissue evidence="7">Leaves</tissue>
    </source>
</reference>
<evidence type="ECO:0000259" key="6">
    <source>
        <dbReference type="Pfam" id="PF03479"/>
    </source>
</evidence>
<comment type="function">
    <text evidence="5">Transcription factor that specifically binds AT-rich DNA sequences related to the nuclear matrix attachment regions (MARs).</text>
</comment>
<dbReference type="InterPro" id="IPR039605">
    <property type="entry name" value="AHL"/>
</dbReference>
<dbReference type="GO" id="GO:0005634">
    <property type="term" value="C:nucleus"/>
    <property type="evidence" value="ECO:0007669"/>
    <property type="project" value="UniProtKB-SubCell"/>
</dbReference>
<keyword evidence="8" id="KW-1185">Reference proteome</keyword>
<dbReference type="SUPFAM" id="SSF117856">
    <property type="entry name" value="AF0104/ALDC/Ptd012-like"/>
    <property type="match status" value="1"/>
</dbReference>
<dbReference type="InterPro" id="IPR005175">
    <property type="entry name" value="PPC_dom"/>
</dbReference>
<dbReference type="PANTHER" id="PTHR31500">
    <property type="entry name" value="AT-HOOK MOTIF NUCLEAR-LOCALIZED PROTEIN 9"/>
    <property type="match status" value="1"/>
</dbReference>
<evidence type="ECO:0000256" key="5">
    <source>
        <dbReference type="RuleBase" id="RU367031"/>
    </source>
</evidence>
<gene>
    <name evidence="7" type="ORF">VNO77_40462</name>
</gene>
<keyword evidence="1 5" id="KW-0805">Transcription regulation</keyword>
<accession>A0AAN9PR50</accession>
<organism evidence="7 8">
    <name type="scientific">Canavalia gladiata</name>
    <name type="common">Sword bean</name>
    <name type="synonym">Dolichos gladiatus</name>
    <dbReference type="NCBI Taxonomy" id="3824"/>
    <lineage>
        <taxon>Eukaryota</taxon>
        <taxon>Viridiplantae</taxon>
        <taxon>Streptophyta</taxon>
        <taxon>Embryophyta</taxon>
        <taxon>Tracheophyta</taxon>
        <taxon>Spermatophyta</taxon>
        <taxon>Magnoliopsida</taxon>
        <taxon>eudicotyledons</taxon>
        <taxon>Gunneridae</taxon>
        <taxon>Pentapetalae</taxon>
        <taxon>rosids</taxon>
        <taxon>fabids</taxon>
        <taxon>Fabales</taxon>
        <taxon>Fabaceae</taxon>
        <taxon>Papilionoideae</taxon>
        <taxon>50 kb inversion clade</taxon>
        <taxon>NPAAA clade</taxon>
        <taxon>indigoferoid/millettioid clade</taxon>
        <taxon>Phaseoleae</taxon>
        <taxon>Canavalia</taxon>
    </lineage>
</organism>
<proteinExistence type="predicted"/>
<dbReference type="PANTHER" id="PTHR31500:SF51">
    <property type="entry name" value="AT-HOOK MOTIF NUCLEAR-LOCALIZED PROTEIN 8"/>
    <property type="match status" value="1"/>
</dbReference>
<evidence type="ECO:0000256" key="3">
    <source>
        <dbReference type="ARBA" id="ARBA00023163"/>
    </source>
</evidence>
<dbReference type="Pfam" id="PF03479">
    <property type="entry name" value="PCC"/>
    <property type="match status" value="1"/>
</dbReference>
<dbReference type="Proteomes" id="UP001367508">
    <property type="component" value="Unassembled WGS sequence"/>
</dbReference>
<feature type="domain" description="PPC" evidence="6">
    <location>
        <begin position="74"/>
        <end position="136"/>
    </location>
</feature>
<evidence type="ECO:0000313" key="7">
    <source>
        <dbReference type="EMBL" id="KAK7307416.1"/>
    </source>
</evidence>
<keyword evidence="3 5" id="KW-0804">Transcription</keyword>
<evidence type="ECO:0000313" key="8">
    <source>
        <dbReference type="Proteomes" id="UP001367508"/>
    </source>
</evidence>
<evidence type="ECO:0000256" key="1">
    <source>
        <dbReference type="ARBA" id="ARBA00023015"/>
    </source>
</evidence>